<dbReference type="PROSITE" id="PS50893">
    <property type="entry name" value="ABC_TRANSPORTER_2"/>
    <property type="match status" value="1"/>
</dbReference>
<dbReference type="EMBL" id="CAJNAS010000001">
    <property type="protein sequence ID" value="CAE6861907.1"/>
    <property type="molecule type" value="Genomic_DNA"/>
</dbReference>
<organism evidence="8 9">
    <name type="scientific">Paraburkholderia domus</name>
    <dbReference type="NCBI Taxonomy" id="2793075"/>
    <lineage>
        <taxon>Bacteria</taxon>
        <taxon>Pseudomonadati</taxon>
        <taxon>Pseudomonadota</taxon>
        <taxon>Betaproteobacteria</taxon>
        <taxon>Burkholderiales</taxon>
        <taxon>Burkholderiaceae</taxon>
        <taxon>Paraburkholderia</taxon>
    </lineage>
</organism>
<sequence length="547" mass="59293">MAHVTPSSPLVSLHHVSFHFNDGALLLDSIDLTFDHARTAIAGRNGMGKSVLARLICGELTPSAGAIERFGSVAFVSQDAPALVGKTVAQAAGLADTLDALARFAAGSANAEDFDLVGNRWDLATRFQKALAAAGLPELDAADSADSLSGGQRARIVLIGALLSEADLLVCDEPTNHLDHDGRVWLHAMLDAWPGGLIVVSHDRQLLGSVQRIVELTPQGPRIYGGNYDLFRAQREAEKDAAQTALDHVRTERTRDRQRLQREHDTTQRRAAGARRYWETANVSRFRRGKRLSAVADIMGHVRRAQQAFKTDLDTQVREAAARVVPESAVMLSLPGAVVPARRQVFTLDEARLPWLCADDPSARITWAAAGPLRVAMTGPNGCGKSTLLRLLAGEIAPLNGKSATHVPCAYLDQRLDLLDAERSIVEQLGLLDTPLAESELRSRLALLQIDAQRATQPTRQLSGGERLKAALACALWRGTPAQLLLLDEPTNHLDLESVLAIEDALTDFPGAIVAVSHDAGFLEALRPTHTMQWTIEGWRFQPVKVD</sequence>
<keyword evidence="2" id="KW-0472">Membrane</keyword>
<evidence type="ECO:0000256" key="4">
    <source>
        <dbReference type="ARBA" id="ARBA00022741"/>
    </source>
</evidence>
<dbReference type="InterPro" id="IPR027417">
    <property type="entry name" value="P-loop_NTPase"/>
</dbReference>
<dbReference type="Gene3D" id="3.40.50.300">
    <property type="entry name" value="P-loop containing nucleotide triphosphate hydrolases"/>
    <property type="match status" value="2"/>
</dbReference>
<dbReference type="CDD" id="cd03221">
    <property type="entry name" value="ABCF_EF-3"/>
    <property type="match status" value="1"/>
</dbReference>
<keyword evidence="5 8" id="KW-0067">ATP-binding</keyword>
<evidence type="ECO:0000313" key="9">
    <source>
        <dbReference type="Proteomes" id="UP000675121"/>
    </source>
</evidence>
<keyword evidence="2" id="KW-0997">Cell inner membrane</keyword>
<dbReference type="RefSeq" id="WP_201138634.1">
    <property type="nucleotide sequence ID" value="NZ_CAJNAS010000001.1"/>
</dbReference>
<feature type="compositionally biased region" description="Basic and acidic residues" evidence="6">
    <location>
        <begin position="241"/>
        <end position="268"/>
    </location>
</feature>
<dbReference type="Pfam" id="PF00005">
    <property type="entry name" value="ABC_tran"/>
    <property type="match status" value="2"/>
</dbReference>
<dbReference type="GO" id="GO:0005524">
    <property type="term" value="F:ATP binding"/>
    <property type="evidence" value="ECO:0007669"/>
    <property type="project" value="UniProtKB-KW"/>
</dbReference>
<keyword evidence="4" id="KW-0547">Nucleotide-binding</keyword>
<keyword evidence="9" id="KW-1185">Reference proteome</keyword>
<dbReference type="SUPFAM" id="SSF52540">
    <property type="entry name" value="P-loop containing nucleoside triphosphate hydrolases"/>
    <property type="match status" value="2"/>
</dbReference>
<dbReference type="SMART" id="SM00382">
    <property type="entry name" value="AAA"/>
    <property type="match status" value="2"/>
</dbReference>
<accession>A0A9N8MJP1</accession>
<feature type="domain" description="ABC transporter" evidence="7">
    <location>
        <begin position="11"/>
        <end position="244"/>
    </location>
</feature>
<keyword evidence="3" id="KW-0677">Repeat</keyword>
<dbReference type="Proteomes" id="UP000675121">
    <property type="component" value="Unassembled WGS sequence"/>
</dbReference>
<evidence type="ECO:0000256" key="1">
    <source>
        <dbReference type="ARBA" id="ARBA00022475"/>
    </source>
</evidence>
<evidence type="ECO:0000313" key="8">
    <source>
        <dbReference type="EMBL" id="CAE6861907.1"/>
    </source>
</evidence>
<dbReference type="PANTHER" id="PTHR19211">
    <property type="entry name" value="ATP-BINDING TRANSPORT PROTEIN-RELATED"/>
    <property type="match status" value="1"/>
</dbReference>
<evidence type="ECO:0000256" key="2">
    <source>
        <dbReference type="ARBA" id="ARBA00022519"/>
    </source>
</evidence>
<dbReference type="InterPro" id="IPR050611">
    <property type="entry name" value="ABCF"/>
</dbReference>
<dbReference type="PANTHER" id="PTHR19211:SF6">
    <property type="entry name" value="BLL7188 PROTEIN"/>
    <property type="match status" value="1"/>
</dbReference>
<evidence type="ECO:0000256" key="6">
    <source>
        <dbReference type="SAM" id="MobiDB-lite"/>
    </source>
</evidence>
<comment type="caution">
    <text evidence="8">The sequence shown here is derived from an EMBL/GenBank/DDBJ whole genome shotgun (WGS) entry which is preliminary data.</text>
</comment>
<dbReference type="AlphaFoldDB" id="A0A9N8MJP1"/>
<gene>
    <name evidence="8" type="primary">yheS_1</name>
    <name evidence="8" type="ORF">R70211_00521</name>
</gene>
<dbReference type="InterPro" id="IPR017871">
    <property type="entry name" value="ABC_transporter-like_CS"/>
</dbReference>
<evidence type="ECO:0000259" key="7">
    <source>
        <dbReference type="PROSITE" id="PS50893"/>
    </source>
</evidence>
<name>A0A9N8MJP1_9BURK</name>
<keyword evidence="1" id="KW-1003">Cell membrane</keyword>
<reference evidence="8" key="1">
    <citation type="submission" date="2021-02" db="EMBL/GenBank/DDBJ databases">
        <authorList>
            <person name="Vanwijnsberghe S."/>
        </authorList>
    </citation>
    <scope>NUCLEOTIDE SEQUENCE</scope>
    <source>
        <strain evidence="8">R-70211</strain>
    </source>
</reference>
<dbReference type="PROSITE" id="PS00211">
    <property type="entry name" value="ABC_TRANSPORTER_1"/>
    <property type="match status" value="1"/>
</dbReference>
<feature type="region of interest" description="Disordered" evidence="6">
    <location>
        <begin position="241"/>
        <end position="273"/>
    </location>
</feature>
<protein>
    <submittedName>
        <fullName evidence="8">ABC transporter ATP-binding protein YheS</fullName>
    </submittedName>
</protein>
<evidence type="ECO:0000256" key="3">
    <source>
        <dbReference type="ARBA" id="ARBA00022737"/>
    </source>
</evidence>
<dbReference type="GO" id="GO:0016887">
    <property type="term" value="F:ATP hydrolysis activity"/>
    <property type="evidence" value="ECO:0007669"/>
    <property type="project" value="InterPro"/>
</dbReference>
<evidence type="ECO:0000256" key="5">
    <source>
        <dbReference type="ARBA" id="ARBA00022840"/>
    </source>
</evidence>
<dbReference type="InterPro" id="IPR003593">
    <property type="entry name" value="AAA+_ATPase"/>
</dbReference>
<proteinExistence type="predicted"/>
<dbReference type="InterPro" id="IPR003439">
    <property type="entry name" value="ABC_transporter-like_ATP-bd"/>
</dbReference>
<dbReference type="FunFam" id="3.40.50.300:FF:001320">
    <property type="entry name" value="Heme ABC transporter ATP-binding protein"/>
    <property type="match status" value="1"/>
</dbReference>